<dbReference type="AlphaFoldDB" id="A0A8X6N213"/>
<evidence type="ECO:0000313" key="3">
    <source>
        <dbReference type="Proteomes" id="UP000887013"/>
    </source>
</evidence>
<proteinExistence type="predicted"/>
<feature type="signal peptide" evidence="1">
    <location>
        <begin position="1"/>
        <end position="17"/>
    </location>
</feature>
<feature type="chain" id="PRO_5036445990" description="Secreted protein" evidence="1">
    <location>
        <begin position="18"/>
        <end position="240"/>
    </location>
</feature>
<name>A0A8X6N213_NEPPI</name>
<comment type="caution">
    <text evidence="2">The sequence shown here is derived from an EMBL/GenBank/DDBJ whole genome shotgun (WGS) entry which is preliminary data.</text>
</comment>
<dbReference type="OrthoDB" id="6425127at2759"/>
<evidence type="ECO:0000256" key="1">
    <source>
        <dbReference type="SAM" id="SignalP"/>
    </source>
</evidence>
<keyword evidence="1" id="KW-0732">Signal</keyword>
<reference evidence="2" key="1">
    <citation type="submission" date="2020-08" db="EMBL/GenBank/DDBJ databases">
        <title>Multicomponent nature underlies the extraordinary mechanical properties of spider dragline silk.</title>
        <authorList>
            <person name="Kono N."/>
            <person name="Nakamura H."/>
            <person name="Mori M."/>
            <person name="Yoshida Y."/>
            <person name="Ohtoshi R."/>
            <person name="Malay A.D."/>
            <person name="Moran D.A.P."/>
            <person name="Tomita M."/>
            <person name="Numata K."/>
            <person name="Arakawa K."/>
        </authorList>
    </citation>
    <scope>NUCLEOTIDE SEQUENCE</scope>
</reference>
<keyword evidence="3" id="KW-1185">Reference proteome</keyword>
<evidence type="ECO:0000313" key="2">
    <source>
        <dbReference type="EMBL" id="GFS89761.1"/>
    </source>
</evidence>
<sequence>MKILVLVLFSVIGSSIGSELEKCYIAKCYDLSPVEDLRPIRYTPNRDQLAMMCPRAVKYANCIFDEIKLCSGKTLEEMATSSNEEDSMTASLLLSAASYALDLCNEKSSLHKEYSENVDCYLKYLEDMHKGKCKEDAEKTVTTFLESNPLSEEEPNFDLMWAGQRCLVKAYRQACVSLQLEESCGDVSRKTYLSIIGRIKPWLGQECFMENFSMLKNQFLDYLNLEEATKNKYRFAFDAV</sequence>
<protein>
    <recommendedName>
        <fullName evidence="4">Secreted protein</fullName>
    </recommendedName>
</protein>
<organism evidence="2 3">
    <name type="scientific">Nephila pilipes</name>
    <name type="common">Giant wood spider</name>
    <name type="synonym">Nephila maculata</name>
    <dbReference type="NCBI Taxonomy" id="299642"/>
    <lineage>
        <taxon>Eukaryota</taxon>
        <taxon>Metazoa</taxon>
        <taxon>Ecdysozoa</taxon>
        <taxon>Arthropoda</taxon>
        <taxon>Chelicerata</taxon>
        <taxon>Arachnida</taxon>
        <taxon>Araneae</taxon>
        <taxon>Araneomorphae</taxon>
        <taxon>Entelegynae</taxon>
        <taxon>Araneoidea</taxon>
        <taxon>Nephilidae</taxon>
        <taxon>Nephila</taxon>
    </lineage>
</organism>
<dbReference type="EMBL" id="BMAW01099391">
    <property type="protein sequence ID" value="GFS89761.1"/>
    <property type="molecule type" value="Genomic_DNA"/>
</dbReference>
<accession>A0A8X6N213</accession>
<dbReference type="Proteomes" id="UP000887013">
    <property type="component" value="Unassembled WGS sequence"/>
</dbReference>
<evidence type="ECO:0008006" key="4">
    <source>
        <dbReference type="Google" id="ProtNLM"/>
    </source>
</evidence>
<gene>
    <name evidence="2" type="primary">NCL1_25570</name>
    <name evidence="2" type="ORF">NPIL_452651</name>
</gene>